<dbReference type="GO" id="GO:0015074">
    <property type="term" value="P:DNA integration"/>
    <property type="evidence" value="ECO:0007669"/>
    <property type="project" value="InterPro"/>
</dbReference>
<evidence type="ECO:0000313" key="4">
    <source>
        <dbReference type="Proteomes" id="UP001142400"/>
    </source>
</evidence>
<dbReference type="AlphaFoldDB" id="A0A9X2M4E9"/>
<organism evidence="3 4">
    <name type="scientific">Streptomyces malaysiensis subsp. samsunensis</name>
    <dbReference type="NCBI Taxonomy" id="459658"/>
    <lineage>
        <taxon>Bacteria</taxon>
        <taxon>Bacillati</taxon>
        <taxon>Actinomycetota</taxon>
        <taxon>Actinomycetes</taxon>
        <taxon>Kitasatosporales</taxon>
        <taxon>Streptomycetaceae</taxon>
        <taxon>Streptomyces</taxon>
        <taxon>Streptomyces violaceusniger group</taxon>
    </lineage>
</organism>
<dbReference type="Gene3D" id="3.30.420.10">
    <property type="entry name" value="Ribonuclease H-like superfamily/Ribonuclease H"/>
    <property type="match status" value="1"/>
</dbReference>
<sequence>MTTLDDASETAETGLGRHRDELRPAAVARLLQLRGAGKLTTAHVKLIADSLDVSVRQVWRWLAQAEETGSPEKPERSRFRITDEIIEVLADYQGNVKRAHEHLVRVARAAGENPIGLTTLHDAIARDLDPGFMAGLREGIPAARGFDPAFQRPAVARNQVWEGDHKQAPLVVAMPDKKLSKVWVTWFEDRGTSYVMGWAVTAGSAHRGSVLAAVRASVLREDPYGPAGGLPHLVRVDGGADFLSKTVRRAFGLLGVPVHRVRSARHKGGIERLNRTSMTRFFADLPRYTKAPLLDHRRRLGDQDPPLTFEAFVERLGEWVTEHNTKHVVKRTGVTPLEAWLADPTEIRPEPTPAELRAFMLESDHRPRKITSHGVEFAGRCYMPENGVGRIGVEVRVRWMPHHSHEIDLYTFRGERYLGRAFLSDEATEELRAKVLADRQEHSADLRRALQRSGERRRDRYLPATEPQLPVSATRMTKEEALAELAGTSRRAPAALRRRAEPYQPLTPVPAGWVRPGQATAPADPSSEDA</sequence>
<dbReference type="Pfam" id="PF09299">
    <property type="entry name" value="Mu-transpos_C"/>
    <property type="match status" value="1"/>
</dbReference>
<dbReference type="EMBL" id="JANIIC010000064">
    <property type="protein sequence ID" value="MCQ8834861.1"/>
    <property type="molecule type" value="Genomic_DNA"/>
</dbReference>
<dbReference type="InterPro" id="IPR012337">
    <property type="entry name" value="RNaseH-like_sf"/>
</dbReference>
<keyword evidence="4" id="KW-1185">Reference proteome</keyword>
<dbReference type="InterPro" id="IPR001584">
    <property type="entry name" value="Integrase_cat-core"/>
</dbReference>
<gene>
    <name evidence="3" type="ORF">NQU54_38825</name>
</gene>
<proteinExistence type="predicted"/>
<protein>
    <submittedName>
        <fullName evidence="3">Mu transposase C-terminal domain-containing protein</fullName>
    </submittedName>
</protein>
<accession>A0A9X2M4E9</accession>
<comment type="caution">
    <text evidence="3">The sequence shown here is derived from an EMBL/GenBank/DDBJ whole genome shotgun (WGS) entry which is preliminary data.</text>
</comment>
<dbReference type="Proteomes" id="UP001142400">
    <property type="component" value="Unassembled WGS sequence"/>
</dbReference>
<dbReference type="SUPFAM" id="SSF53098">
    <property type="entry name" value="Ribonuclease H-like"/>
    <property type="match status" value="1"/>
</dbReference>
<evidence type="ECO:0000313" key="3">
    <source>
        <dbReference type="EMBL" id="MCQ8834861.1"/>
    </source>
</evidence>
<dbReference type="RefSeq" id="WP_257635100.1">
    <property type="nucleotide sequence ID" value="NZ_JANIIC010000064.1"/>
</dbReference>
<evidence type="ECO:0000259" key="2">
    <source>
        <dbReference type="PROSITE" id="PS50994"/>
    </source>
</evidence>
<evidence type="ECO:0000256" key="1">
    <source>
        <dbReference type="SAM" id="MobiDB-lite"/>
    </source>
</evidence>
<feature type="domain" description="Integrase catalytic" evidence="2">
    <location>
        <begin position="149"/>
        <end position="344"/>
    </location>
</feature>
<feature type="region of interest" description="Disordered" evidence="1">
    <location>
        <begin position="485"/>
        <end position="530"/>
    </location>
</feature>
<reference evidence="3" key="1">
    <citation type="submission" date="2022-06" db="EMBL/GenBank/DDBJ databases">
        <title>WGS of actinobacteria.</title>
        <authorList>
            <person name="Thawai C."/>
        </authorList>
    </citation>
    <scope>NUCLEOTIDE SEQUENCE</scope>
    <source>
        <strain evidence="3">DSM 42010</strain>
    </source>
</reference>
<dbReference type="PROSITE" id="PS50994">
    <property type="entry name" value="INTEGRASE"/>
    <property type="match status" value="1"/>
</dbReference>
<name>A0A9X2M4E9_STRMQ</name>
<dbReference type="InterPro" id="IPR015378">
    <property type="entry name" value="Transposase-like_Mu_C"/>
</dbReference>
<dbReference type="InterPro" id="IPR036397">
    <property type="entry name" value="RNaseH_sf"/>
</dbReference>
<dbReference type="GO" id="GO:0003676">
    <property type="term" value="F:nucleic acid binding"/>
    <property type="evidence" value="ECO:0007669"/>
    <property type="project" value="InterPro"/>
</dbReference>